<gene>
    <name evidence="2" type="ORF">SCAR479_03533</name>
</gene>
<name>A0ABR2Y0D3_9PEZI</name>
<protein>
    <submittedName>
        <fullName evidence="2">Uncharacterized protein</fullName>
    </submittedName>
</protein>
<dbReference type="Proteomes" id="UP001465668">
    <property type="component" value="Unassembled WGS sequence"/>
</dbReference>
<feature type="region of interest" description="Disordered" evidence="1">
    <location>
        <begin position="254"/>
        <end position="298"/>
    </location>
</feature>
<keyword evidence="3" id="KW-1185">Reference proteome</keyword>
<evidence type="ECO:0000256" key="1">
    <source>
        <dbReference type="SAM" id="MobiDB-lite"/>
    </source>
</evidence>
<accession>A0ABR2Y0D3</accession>
<comment type="caution">
    <text evidence="2">The sequence shown here is derived from an EMBL/GenBank/DDBJ whole genome shotgun (WGS) entry which is preliminary data.</text>
</comment>
<proteinExistence type="predicted"/>
<sequence length="298" mass="33345">MDFDADQTARHGRGHRWTKFELDIVLGLICKGKHLSCRPIVFTTLLNQALNGSRDGVDYDKDIAVEDVCDLLAHIEREKKGSLDFVERQPRPHVMTRTKKRMFERNLPFTGSLEEWAAGRKDEVAAKKERDQRMRDAGLQTTFRNAQGVQIERWVPANGQQSVAQQGETDTWMAGDPFSGRANEQHLPFGWNNQGNVGPPTPYVHPSTPMMPQPTPMPLHGGWGYPTTTTSAPHVDANANLYMSSWNADPVQARIDAITSQAEQRSSTQQQQPRYGPAWANPPVGADASSSKEYSPPW</sequence>
<evidence type="ECO:0000313" key="3">
    <source>
        <dbReference type="Proteomes" id="UP001465668"/>
    </source>
</evidence>
<feature type="compositionally biased region" description="Polar residues" evidence="1">
    <location>
        <begin position="288"/>
        <end position="298"/>
    </location>
</feature>
<feature type="compositionally biased region" description="Low complexity" evidence="1">
    <location>
        <begin position="260"/>
        <end position="272"/>
    </location>
</feature>
<reference evidence="2 3" key="1">
    <citation type="submission" date="2024-02" db="EMBL/GenBank/DDBJ databases">
        <title>First draft genome assembly of two strains of Seiridium cardinale.</title>
        <authorList>
            <person name="Emiliani G."/>
            <person name="Scali E."/>
        </authorList>
    </citation>
    <scope>NUCLEOTIDE SEQUENCE [LARGE SCALE GENOMIC DNA]</scope>
    <source>
        <strain evidence="2 3">BM-138-000479</strain>
    </source>
</reference>
<organism evidence="2 3">
    <name type="scientific">Seiridium cardinale</name>
    <dbReference type="NCBI Taxonomy" id="138064"/>
    <lineage>
        <taxon>Eukaryota</taxon>
        <taxon>Fungi</taxon>
        <taxon>Dikarya</taxon>
        <taxon>Ascomycota</taxon>
        <taxon>Pezizomycotina</taxon>
        <taxon>Sordariomycetes</taxon>
        <taxon>Xylariomycetidae</taxon>
        <taxon>Amphisphaeriales</taxon>
        <taxon>Sporocadaceae</taxon>
        <taxon>Seiridium</taxon>
    </lineage>
</organism>
<evidence type="ECO:0000313" key="2">
    <source>
        <dbReference type="EMBL" id="KAK9779467.1"/>
    </source>
</evidence>
<dbReference type="EMBL" id="JARVKM010000010">
    <property type="protein sequence ID" value="KAK9779467.1"/>
    <property type="molecule type" value="Genomic_DNA"/>
</dbReference>